<evidence type="ECO:0000256" key="4">
    <source>
        <dbReference type="ARBA" id="ARBA00022840"/>
    </source>
</evidence>
<gene>
    <name evidence="7" type="ORF">BKA15_004007</name>
</gene>
<feature type="region of interest" description="Disordered" evidence="5">
    <location>
        <begin position="386"/>
        <end position="446"/>
    </location>
</feature>
<evidence type="ECO:0000259" key="6">
    <source>
        <dbReference type="PROSITE" id="PS50893"/>
    </source>
</evidence>
<organism evidence="7 8">
    <name type="scientific">Microlunatus parietis</name>
    <dbReference type="NCBI Taxonomy" id="682979"/>
    <lineage>
        <taxon>Bacteria</taxon>
        <taxon>Bacillati</taxon>
        <taxon>Actinomycetota</taxon>
        <taxon>Actinomycetes</taxon>
        <taxon>Propionibacteriales</taxon>
        <taxon>Propionibacteriaceae</taxon>
        <taxon>Microlunatus</taxon>
    </lineage>
</organism>
<name>A0A7Y9I9A2_9ACTN</name>
<dbReference type="PROSITE" id="PS50893">
    <property type="entry name" value="ABC_TRANSPORTER_2"/>
    <property type="match status" value="1"/>
</dbReference>
<feature type="domain" description="ABC transporter" evidence="6">
    <location>
        <begin position="1"/>
        <end position="219"/>
    </location>
</feature>
<dbReference type="RefSeq" id="WP_179753652.1">
    <property type="nucleotide sequence ID" value="NZ_JACCBU010000001.1"/>
</dbReference>
<keyword evidence="8" id="KW-1185">Reference proteome</keyword>
<dbReference type="PANTHER" id="PTHR43117:SF4">
    <property type="entry name" value="OSMOPROTECTANT IMPORT ATP-BINDING PROTEIN OSMV"/>
    <property type="match status" value="1"/>
</dbReference>
<dbReference type="AlphaFoldDB" id="A0A7Y9I9A2"/>
<evidence type="ECO:0000313" key="8">
    <source>
        <dbReference type="Proteomes" id="UP000569914"/>
    </source>
</evidence>
<dbReference type="GO" id="GO:0005524">
    <property type="term" value="F:ATP binding"/>
    <property type="evidence" value="ECO:0007669"/>
    <property type="project" value="UniProtKB-KW"/>
</dbReference>
<dbReference type="PANTHER" id="PTHR43117">
    <property type="entry name" value="OSMOPROTECTANT IMPORT ATP-BINDING PROTEIN OSMV"/>
    <property type="match status" value="1"/>
</dbReference>
<keyword evidence="4 7" id="KW-0067">ATP-binding</keyword>
<keyword evidence="3" id="KW-0547">Nucleotide-binding</keyword>
<comment type="similarity">
    <text evidence="1">Belongs to the ABC transporter superfamily.</text>
</comment>
<comment type="caution">
    <text evidence="7">The sequence shown here is derived from an EMBL/GenBank/DDBJ whole genome shotgun (WGS) entry which is preliminary data.</text>
</comment>
<dbReference type="Gene3D" id="3.40.50.300">
    <property type="entry name" value="P-loop containing nucleotide triphosphate hydrolases"/>
    <property type="match status" value="1"/>
</dbReference>
<evidence type="ECO:0000313" key="7">
    <source>
        <dbReference type="EMBL" id="NYE72678.1"/>
    </source>
</evidence>
<proteinExistence type="inferred from homology"/>
<dbReference type="SUPFAM" id="SSF52540">
    <property type="entry name" value="P-loop containing nucleoside triphosphate hydrolases"/>
    <property type="match status" value="1"/>
</dbReference>
<reference evidence="7 8" key="1">
    <citation type="submission" date="2020-07" db="EMBL/GenBank/DDBJ databases">
        <title>Sequencing the genomes of 1000 actinobacteria strains.</title>
        <authorList>
            <person name="Klenk H.-P."/>
        </authorList>
    </citation>
    <scope>NUCLEOTIDE SEQUENCE [LARGE SCALE GENOMIC DNA]</scope>
    <source>
        <strain evidence="7 8">DSM 22083</strain>
    </source>
</reference>
<dbReference type="EMBL" id="JACCBU010000001">
    <property type="protein sequence ID" value="NYE72678.1"/>
    <property type="molecule type" value="Genomic_DNA"/>
</dbReference>
<feature type="compositionally biased region" description="Acidic residues" evidence="5">
    <location>
        <begin position="389"/>
        <end position="400"/>
    </location>
</feature>
<evidence type="ECO:0000256" key="5">
    <source>
        <dbReference type="SAM" id="MobiDB-lite"/>
    </source>
</evidence>
<dbReference type="Proteomes" id="UP000569914">
    <property type="component" value="Unassembled WGS sequence"/>
</dbReference>
<accession>A0A7Y9I9A2</accession>
<protein>
    <submittedName>
        <fullName evidence="7">Osmoprotectant transport system ATP-binding protein</fullName>
    </submittedName>
</protein>
<keyword evidence="2" id="KW-0813">Transport</keyword>
<dbReference type="GO" id="GO:0016887">
    <property type="term" value="F:ATP hydrolysis activity"/>
    <property type="evidence" value="ECO:0007669"/>
    <property type="project" value="InterPro"/>
</dbReference>
<evidence type="ECO:0000256" key="2">
    <source>
        <dbReference type="ARBA" id="ARBA00022448"/>
    </source>
</evidence>
<dbReference type="SMART" id="SM00382">
    <property type="entry name" value="AAA"/>
    <property type="match status" value="1"/>
</dbReference>
<dbReference type="InterPro" id="IPR027417">
    <property type="entry name" value="P-loop_NTPase"/>
</dbReference>
<evidence type="ECO:0000256" key="3">
    <source>
        <dbReference type="ARBA" id="ARBA00022741"/>
    </source>
</evidence>
<evidence type="ECO:0000256" key="1">
    <source>
        <dbReference type="ARBA" id="ARBA00005417"/>
    </source>
</evidence>
<dbReference type="InterPro" id="IPR003593">
    <property type="entry name" value="AAA+_ATPase"/>
</dbReference>
<dbReference type="Pfam" id="PF00005">
    <property type="entry name" value="ABC_tran"/>
    <property type="match status" value="1"/>
</dbReference>
<sequence>MTDVTFAAHQNQITVLLGEPGSGTSTVLRMINRLIEPADGRIMINGKPLRTLRRKALRRGQGFLLREGGLFPHRDAAENIATVPRVRATGRGKALTEANDLLREVGLDRATGRLKPSRLTAAQRQRVCLARAIAGDPTLVLLDHPFGDLEPGDRTAMQDLLRRLHAEREFTAIVATDDVDEALAIADRLVVFANGRVIDAGPPVAVLDAQNSLVAEIVGAERGYRALAYATTIGLPLQRVPVVRDPASADPDAGATLLVDNDAVPLGWVDPERTGTVLPLGDVFDPGSGSLQDALNASLTSPVGLAVAVTRGTGRYAGVLSAAEIVAAAVEQRTTAVRAGIEAAETTPNQPAATSPRSPEVVINEAEQETTVRPVDEADQETTIRVADEAEENDAETDEAAEAKPGTAVARRAQAGGVDKVRPGKVQTDPEAADSARQPVAAGGRR</sequence>
<dbReference type="InterPro" id="IPR003439">
    <property type="entry name" value="ABC_transporter-like_ATP-bd"/>
</dbReference>